<dbReference type="InterPro" id="IPR027417">
    <property type="entry name" value="P-loop_NTPase"/>
</dbReference>
<proteinExistence type="predicted"/>
<dbReference type="Gene3D" id="3.40.50.300">
    <property type="entry name" value="P-loop containing nucleotide triphosphate hydrolases"/>
    <property type="match status" value="1"/>
</dbReference>
<dbReference type="Pfam" id="PF00308">
    <property type="entry name" value="Bac_DnaA"/>
    <property type="match status" value="1"/>
</dbReference>
<sequence length="369" mass="42309">MDNPFNPSFGRIPAVYLQRKKLIADVSQGIENLNSSYTISIVYGMRGIGKTVFLTAMDRKISAYPDWIVVNLAMGMKLLPSFINSLYLNADSKLKKSFKSIEGLNFSNFRLSLSTDISKLTYQDILTNMFDEVRKNDVKVLITLDEVKLCQELKDFARCYQLLNRQGYPIALMIAGLSENISELKNENITSFLLRGKRIALSALNLSQVEASYSKVFKESGYQVSKKILEKMALMTMGYSYAFQLLGYLVLKAAKKSKVIDQNTLECIKSEYLLVLKQNVYTKVLSSLSKQDRKFVLAMAQSPKHCVSIKEIHERLNRPSNFVANYRRRLLDDQVIKSTNYGEVAFTLPFFKEYVLRQYRFEQGLEYTV</sequence>
<dbReference type="Proteomes" id="UP000823844">
    <property type="component" value="Unassembled WGS sequence"/>
</dbReference>
<name>A0A9E2KT59_9LACO</name>
<dbReference type="EMBL" id="JAHLFT010000071">
    <property type="protein sequence ID" value="MBU3828612.1"/>
    <property type="molecule type" value="Genomic_DNA"/>
</dbReference>
<reference evidence="2" key="2">
    <citation type="submission" date="2021-04" db="EMBL/GenBank/DDBJ databases">
        <authorList>
            <person name="Gilroy R."/>
        </authorList>
    </citation>
    <scope>NUCLEOTIDE SEQUENCE</scope>
    <source>
        <strain evidence="2">F6-686</strain>
    </source>
</reference>
<organism evidence="2 3">
    <name type="scientific">Candidatus Lactobacillus pullistercoris</name>
    <dbReference type="NCBI Taxonomy" id="2838636"/>
    <lineage>
        <taxon>Bacteria</taxon>
        <taxon>Bacillati</taxon>
        <taxon>Bacillota</taxon>
        <taxon>Bacilli</taxon>
        <taxon>Lactobacillales</taxon>
        <taxon>Lactobacillaceae</taxon>
        <taxon>Lactobacillus</taxon>
    </lineage>
</organism>
<evidence type="ECO:0000313" key="3">
    <source>
        <dbReference type="Proteomes" id="UP000823844"/>
    </source>
</evidence>
<protein>
    <recommendedName>
        <fullName evidence="1">Chromosomal replication initiator protein DnaA ATPAse domain-containing protein</fullName>
    </recommendedName>
</protein>
<dbReference type="InterPro" id="IPR013317">
    <property type="entry name" value="DnaA_dom"/>
</dbReference>
<feature type="domain" description="Chromosomal replication initiator protein DnaA ATPAse" evidence="1">
    <location>
        <begin position="32"/>
        <end position="147"/>
    </location>
</feature>
<dbReference type="PANTHER" id="PTHR34301:SF8">
    <property type="entry name" value="ATPASE DOMAIN-CONTAINING PROTEIN"/>
    <property type="match status" value="1"/>
</dbReference>
<dbReference type="AlphaFoldDB" id="A0A9E2KT59"/>
<reference evidence="2" key="1">
    <citation type="journal article" date="2021" name="PeerJ">
        <title>Extensive microbial diversity within the chicken gut microbiome revealed by metagenomics and culture.</title>
        <authorList>
            <person name="Gilroy R."/>
            <person name="Ravi A."/>
            <person name="Getino M."/>
            <person name="Pursley I."/>
            <person name="Horton D.L."/>
            <person name="Alikhan N.F."/>
            <person name="Baker D."/>
            <person name="Gharbi K."/>
            <person name="Hall N."/>
            <person name="Watson M."/>
            <person name="Adriaenssens E.M."/>
            <person name="Foster-Nyarko E."/>
            <person name="Jarju S."/>
            <person name="Secka A."/>
            <person name="Antonio M."/>
            <person name="Oren A."/>
            <person name="Chaudhuri R.R."/>
            <person name="La Ragione R."/>
            <person name="Hildebrand F."/>
            <person name="Pallen M.J."/>
        </authorList>
    </citation>
    <scope>NUCLEOTIDE SEQUENCE</scope>
    <source>
        <strain evidence="2">F6-686</strain>
    </source>
</reference>
<evidence type="ECO:0000259" key="1">
    <source>
        <dbReference type="Pfam" id="PF00308"/>
    </source>
</evidence>
<comment type="caution">
    <text evidence="2">The sequence shown here is derived from an EMBL/GenBank/DDBJ whole genome shotgun (WGS) entry which is preliminary data.</text>
</comment>
<dbReference type="SUPFAM" id="SSF52540">
    <property type="entry name" value="P-loop containing nucleoside triphosphate hydrolases"/>
    <property type="match status" value="1"/>
</dbReference>
<gene>
    <name evidence="2" type="ORF">H9806_05710</name>
</gene>
<accession>A0A9E2KT59</accession>
<evidence type="ECO:0000313" key="2">
    <source>
        <dbReference type="EMBL" id="MBU3828612.1"/>
    </source>
</evidence>
<dbReference type="PANTHER" id="PTHR34301">
    <property type="entry name" value="DNA-BINDING PROTEIN-RELATED"/>
    <property type="match status" value="1"/>
</dbReference>